<keyword evidence="3" id="KW-1185">Reference proteome</keyword>
<gene>
    <name evidence="2" type="ORF">T440DRAFT_482829</name>
</gene>
<proteinExistence type="predicted"/>
<organism evidence="2 3">
    <name type="scientific">Plenodomus tracheiphilus IPT5</name>
    <dbReference type="NCBI Taxonomy" id="1408161"/>
    <lineage>
        <taxon>Eukaryota</taxon>
        <taxon>Fungi</taxon>
        <taxon>Dikarya</taxon>
        <taxon>Ascomycota</taxon>
        <taxon>Pezizomycotina</taxon>
        <taxon>Dothideomycetes</taxon>
        <taxon>Pleosporomycetidae</taxon>
        <taxon>Pleosporales</taxon>
        <taxon>Pleosporineae</taxon>
        <taxon>Leptosphaeriaceae</taxon>
        <taxon>Plenodomus</taxon>
    </lineage>
</organism>
<protein>
    <submittedName>
        <fullName evidence="2">Uncharacterized protein</fullName>
    </submittedName>
</protein>
<sequence length="101" mass="10824">MSYYGIYHYDVDTMTCASCGAAAFAWMAEVFACPVCGGEDYLFPLSEIDTSAGEGDGERASASMHGVTTVFSTTSSSLGEEEEKEEHGVKRKRTLSSDGEI</sequence>
<dbReference type="EMBL" id="MU006338">
    <property type="protein sequence ID" value="KAF2846108.1"/>
    <property type="molecule type" value="Genomic_DNA"/>
</dbReference>
<evidence type="ECO:0000313" key="2">
    <source>
        <dbReference type="EMBL" id="KAF2846108.1"/>
    </source>
</evidence>
<reference evidence="2" key="1">
    <citation type="submission" date="2020-01" db="EMBL/GenBank/DDBJ databases">
        <authorList>
            <consortium name="DOE Joint Genome Institute"/>
            <person name="Haridas S."/>
            <person name="Albert R."/>
            <person name="Binder M."/>
            <person name="Bloem J."/>
            <person name="Labutti K."/>
            <person name="Salamov A."/>
            <person name="Andreopoulos B."/>
            <person name="Baker S.E."/>
            <person name="Barry K."/>
            <person name="Bills G."/>
            <person name="Bluhm B.H."/>
            <person name="Cannon C."/>
            <person name="Castanera R."/>
            <person name="Culley D.E."/>
            <person name="Daum C."/>
            <person name="Ezra D."/>
            <person name="Gonzalez J.B."/>
            <person name="Henrissat B."/>
            <person name="Kuo A."/>
            <person name="Liang C."/>
            <person name="Lipzen A."/>
            <person name="Lutzoni F."/>
            <person name="Magnuson J."/>
            <person name="Mondo S."/>
            <person name="Nolan M."/>
            <person name="Ohm R."/>
            <person name="Pangilinan J."/>
            <person name="Park H.-J."/>
            <person name="Ramirez L."/>
            <person name="Alfaro M."/>
            <person name="Sun H."/>
            <person name="Tritt A."/>
            <person name="Yoshinaga Y."/>
            <person name="Zwiers L.-H."/>
            <person name="Turgeon B.G."/>
            <person name="Goodwin S.B."/>
            <person name="Spatafora J.W."/>
            <person name="Crous P.W."/>
            <person name="Grigoriev I.V."/>
        </authorList>
    </citation>
    <scope>NUCLEOTIDE SEQUENCE</scope>
    <source>
        <strain evidence="2">IPT5</strain>
    </source>
</reference>
<dbReference type="Proteomes" id="UP000799423">
    <property type="component" value="Unassembled WGS sequence"/>
</dbReference>
<evidence type="ECO:0000256" key="1">
    <source>
        <dbReference type="SAM" id="MobiDB-lite"/>
    </source>
</evidence>
<name>A0A6A7AVF8_9PLEO</name>
<accession>A0A6A7AVF8</accession>
<dbReference type="AlphaFoldDB" id="A0A6A7AVF8"/>
<evidence type="ECO:0000313" key="3">
    <source>
        <dbReference type="Proteomes" id="UP000799423"/>
    </source>
</evidence>
<feature type="region of interest" description="Disordered" evidence="1">
    <location>
        <begin position="72"/>
        <end position="101"/>
    </location>
</feature>